<evidence type="ECO:0000313" key="7">
    <source>
        <dbReference type="Proteomes" id="UP000219860"/>
    </source>
</evidence>
<dbReference type="Proteomes" id="UP000069549">
    <property type="component" value="Chromosome 11"/>
</dbReference>
<dbReference type="EMBL" id="LT160031">
    <property type="protein sequence ID" value="CXI65080.1"/>
    <property type="molecule type" value="Genomic_DNA"/>
</dbReference>
<evidence type="ECO:0000313" key="5">
    <source>
        <dbReference type="EMBL" id="SCO63260.1"/>
    </source>
</evidence>
<dbReference type="OMA" id="YIYEYTP"/>
<evidence type="ECO:0000313" key="3">
    <source>
        <dbReference type="EMBL" id="SCN26840.1"/>
    </source>
</evidence>
<dbReference type="OrthoDB" id="391656at2759"/>
<evidence type="ECO:0000313" key="4">
    <source>
        <dbReference type="EMBL" id="SCO61218.1"/>
    </source>
</evidence>
<dbReference type="EMBL" id="LT608259">
    <property type="protein sequence ID" value="SCO63260.1"/>
    <property type="molecule type" value="Genomic_DNA"/>
</dbReference>
<dbReference type="Proteomes" id="UP000516480">
    <property type="component" value="Chromosome 11"/>
</dbReference>
<evidence type="ECO:0000313" key="1">
    <source>
        <dbReference type="EMBL" id="CXI65080.1"/>
    </source>
</evidence>
<dbReference type="EMBL" id="LT608275">
    <property type="protein sequence ID" value="SCO61218.1"/>
    <property type="molecule type" value="Genomic_DNA"/>
</dbReference>
<protein>
    <submittedName>
        <fullName evidence="1">Uncharacterized protein</fullName>
    </submittedName>
</protein>
<evidence type="ECO:0000313" key="9">
    <source>
        <dbReference type="Proteomes" id="UP000220214"/>
    </source>
</evidence>
<dbReference type="AlphaFoldDB" id="A0A0Y9XV18"/>
<evidence type="ECO:0000313" key="2">
    <source>
        <dbReference type="EMBL" id="SCM23924.1"/>
    </source>
</evidence>
<name>A0A0Y9XV18_PLABE</name>
<dbReference type="Proteomes" id="UP000219974">
    <property type="component" value="Chromosome 11"/>
</dbReference>
<evidence type="ECO:0000313" key="10">
    <source>
        <dbReference type="Proteomes" id="UP000516480"/>
    </source>
</evidence>
<proteinExistence type="predicted"/>
<gene>
    <name evidence="1" type="ORF">PBK173_000290700</name>
    <name evidence="3" type="ORF">PBNK65E_000282900</name>
    <name evidence="2" type="ORF">PBNK65NY_000282300</name>
    <name evidence="5" type="ORF">PBSP11A_000282200</name>
    <name evidence="4" type="ORF">PBSP11RLL_000282600</name>
</gene>
<dbReference type="Proteomes" id="UP000219860">
    <property type="component" value="Chromosome 11"/>
</dbReference>
<organism evidence="1 6">
    <name type="scientific">Plasmodium berghei</name>
    <dbReference type="NCBI Taxonomy" id="5821"/>
    <lineage>
        <taxon>Eukaryota</taxon>
        <taxon>Sar</taxon>
        <taxon>Alveolata</taxon>
        <taxon>Apicomplexa</taxon>
        <taxon>Aconoidasida</taxon>
        <taxon>Haemosporida</taxon>
        <taxon>Plasmodiidae</taxon>
        <taxon>Plasmodium</taxon>
        <taxon>Plasmodium (Vinckeia)</taxon>
    </lineage>
</organism>
<dbReference type="Proteomes" id="UP000220214">
    <property type="component" value="Chromosome 11"/>
</dbReference>
<accession>A0A0Y9XV18</accession>
<evidence type="ECO:0000313" key="6">
    <source>
        <dbReference type="Proteomes" id="UP000069549"/>
    </source>
</evidence>
<dbReference type="EMBL" id="LT614637">
    <property type="protein sequence ID" value="SCN26840.1"/>
    <property type="molecule type" value="Genomic_DNA"/>
</dbReference>
<sequence>MEKEKTKKIKLNVTREEDNLQSNIYYVCEKNIIISQLNITINYDENNIEEDDFGNTEEWNVNNINKDVENEDNNKKKKYINIKISYSDELNDLYFNNVINNLYNYIFENKLNNLYINKNHTWFININIYIYEYTPYIYDHICNVVNVHLSLLLIPFCFYDFDSKWYRCVENYDEFLKLINRTNNIKENDEKPNNETVEDEKNQNKIIQESQDASTEDLILVLDKHEQNKNIIINQLNNTNFDLFVQVKNIKTTGMFKRLFINFIPIIKTVNVNDQFIYIVKFVDYSSFFLSTQNNANNNIIYNEIAQNHNFLNFNKSTFFHSTENNINDSENKFEFVDNYYILFNGNHSNIDEANILLDSKSTIRFYYDFIIKFCTNYFTENFLK</sequence>
<dbReference type="EMBL" id="LT608147">
    <property type="protein sequence ID" value="SCM23924.1"/>
    <property type="molecule type" value="Genomic_DNA"/>
</dbReference>
<dbReference type="VEuPathDB" id="PlasmoDB:PBANKA_1125000"/>
<reference evidence="1 6" key="1">
    <citation type="submission" date="2016-02" db="EMBL/GenBank/DDBJ databases">
        <authorList>
            <consortium name="Pathogen Informatics"/>
        </authorList>
    </citation>
    <scope>NUCLEOTIDE SEQUENCE [LARGE SCALE GENOMIC DNA]</scope>
    <source>
        <strain evidence="1 6">K173</strain>
        <strain evidence="2 10">NK65 ny</strain>
        <strain evidence="3 9">NK65e</strain>
        <strain evidence="5 7">SP11 Antwerpcl1</strain>
        <strain evidence="4 8">SP11 RLL</strain>
    </source>
</reference>
<evidence type="ECO:0000313" key="8">
    <source>
        <dbReference type="Proteomes" id="UP000219974"/>
    </source>
</evidence>